<evidence type="ECO:0000256" key="1">
    <source>
        <dbReference type="SAM" id="Phobius"/>
    </source>
</evidence>
<dbReference type="Proteomes" id="UP000198341">
    <property type="component" value="Chromosome 15"/>
</dbReference>
<reference evidence="3 4" key="1">
    <citation type="submission" date="2011-10" db="EMBL/GenBank/DDBJ databases">
        <authorList>
            <person name="Genoscope - CEA"/>
        </authorList>
    </citation>
    <scope>NUCLEOTIDE SEQUENCE [LARGE SCALE GENOMIC DNA]</scope>
    <source>
        <strain evidence="3 4">RCC 1105</strain>
    </source>
</reference>
<dbReference type="Gene3D" id="2.120.10.10">
    <property type="match status" value="1"/>
</dbReference>
<dbReference type="InterPro" id="IPR036278">
    <property type="entry name" value="Sialidase_sf"/>
</dbReference>
<keyword evidence="1" id="KW-0812">Transmembrane</keyword>
<organism evidence="3 4">
    <name type="scientific">Bathycoccus prasinos</name>
    <dbReference type="NCBI Taxonomy" id="41875"/>
    <lineage>
        <taxon>Eukaryota</taxon>
        <taxon>Viridiplantae</taxon>
        <taxon>Chlorophyta</taxon>
        <taxon>Mamiellophyceae</taxon>
        <taxon>Mamiellales</taxon>
        <taxon>Bathycoccaceae</taxon>
        <taxon>Bathycoccus</taxon>
    </lineage>
</organism>
<dbReference type="KEGG" id="bpg:Bathy15g00720"/>
<dbReference type="OrthoDB" id="504663at2759"/>
<evidence type="ECO:0000313" key="3">
    <source>
        <dbReference type="EMBL" id="CCO20068.1"/>
    </source>
</evidence>
<keyword evidence="1" id="KW-0472">Membrane</keyword>
<evidence type="ECO:0000259" key="2">
    <source>
        <dbReference type="Pfam" id="PF13088"/>
    </source>
</evidence>
<evidence type="ECO:0000313" key="4">
    <source>
        <dbReference type="Proteomes" id="UP000198341"/>
    </source>
</evidence>
<sequence>MVSKGGSTSLPYYTGKRYYNADGTSVILSRKRKQKPGIGTWCLAIALGFVILLVLKANGDDDAKTILRRDDSDVWVEIHPDLSEKNTMHRELHKRFHPHAEIRGKKQWIVSGKHGDGYAHMAMATVMANGTVLVAFQTSKEGEGKPDQHIAFAYGERKSEDKISFGKVVRAPTAGGGGPGSSELGVVWSPVLHTCAETGKTFLFYSQSTKNCRAPGGDVKVIELDPETQKWSAPETILPYSKGNINKVIANTVTVTRDQKTWILPFWRERGRCDNTEVSPSAGVLISKDKGKTWKAQGSITLPNTWLIEQSVVELTSKATNNGGGGGGDENDHNNNISVNRIAMFCRTAAGHVFRIDSNDLGATWEHKAKPVLALPNPNAKLTMKTFGPSGRYRADGGGKNWIVAVMNDHKELPQPYRRSRSKLRLIVSHDNGKSWTRLASIEEGIKPGLRHHYPTLIPLPKFTYSGRESRGQDIVDEEGEIEYEALIVYSTFIMKGFDSKGVTEGIRATLVRMRLPD</sequence>
<name>K8FD29_9CHLO</name>
<dbReference type="EMBL" id="FO082264">
    <property type="protein sequence ID" value="CCO20068.1"/>
    <property type="molecule type" value="Genomic_DNA"/>
</dbReference>
<feature type="transmembrane region" description="Helical" evidence="1">
    <location>
        <begin position="38"/>
        <end position="55"/>
    </location>
</feature>
<dbReference type="AlphaFoldDB" id="K8FD29"/>
<dbReference type="GeneID" id="19011616"/>
<protein>
    <recommendedName>
        <fullName evidence="2">Sialidase domain-containing protein</fullName>
    </recommendedName>
</protein>
<keyword evidence="1" id="KW-1133">Transmembrane helix</keyword>
<dbReference type="SUPFAM" id="SSF50939">
    <property type="entry name" value="Sialidases"/>
    <property type="match status" value="1"/>
</dbReference>
<dbReference type="Pfam" id="PF13088">
    <property type="entry name" value="BNR_2"/>
    <property type="match status" value="1"/>
</dbReference>
<dbReference type="CDD" id="cd15482">
    <property type="entry name" value="Sialidase_non-viral"/>
    <property type="match status" value="1"/>
</dbReference>
<dbReference type="PANTHER" id="PTHR43752:SF2">
    <property type="entry name" value="BNR_ASP-BOX REPEAT FAMILY PROTEIN"/>
    <property type="match status" value="1"/>
</dbReference>
<dbReference type="InterPro" id="IPR011040">
    <property type="entry name" value="Sialidase"/>
</dbReference>
<proteinExistence type="predicted"/>
<accession>K8FD29</accession>
<dbReference type="RefSeq" id="XP_007508982.1">
    <property type="nucleotide sequence ID" value="XM_007508920.1"/>
</dbReference>
<dbReference type="PANTHER" id="PTHR43752">
    <property type="entry name" value="BNR/ASP-BOX REPEAT FAMILY PROTEIN"/>
    <property type="match status" value="1"/>
</dbReference>
<gene>
    <name evidence="3" type="ordered locus">Bathy15g00720</name>
</gene>
<feature type="domain" description="Sialidase" evidence="2">
    <location>
        <begin position="133"/>
        <end position="458"/>
    </location>
</feature>
<keyword evidence="4" id="KW-1185">Reference proteome</keyword>